<dbReference type="Pfam" id="PF00486">
    <property type="entry name" value="Trans_reg_C"/>
    <property type="match status" value="1"/>
</dbReference>
<evidence type="ECO:0000259" key="7">
    <source>
        <dbReference type="PROSITE" id="PS51755"/>
    </source>
</evidence>
<dbReference type="SUPFAM" id="SSF52172">
    <property type="entry name" value="CheY-like"/>
    <property type="match status" value="1"/>
</dbReference>
<dbReference type="InterPro" id="IPR001867">
    <property type="entry name" value="OmpR/PhoB-type_DNA-bd"/>
</dbReference>
<dbReference type="InterPro" id="IPR036388">
    <property type="entry name" value="WH-like_DNA-bd_sf"/>
</dbReference>
<dbReference type="Gene3D" id="6.10.250.690">
    <property type="match status" value="1"/>
</dbReference>
<proteinExistence type="predicted"/>
<dbReference type="GO" id="GO:0000976">
    <property type="term" value="F:transcription cis-regulatory region binding"/>
    <property type="evidence" value="ECO:0007669"/>
    <property type="project" value="TreeGrafter"/>
</dbReference>
<dbReference type="GO" id="GO:0032993">
    <property type="term" value="C:protein-DNA complex"/>
    <property type="evidence" value="ECO:0007669"/>
    <property type="project" value="TreeGrafter"/>
</dbReference>
<evidence type="ECO:0000313" key="8">
    <source>
        <dbReference type="EMBL" id="MPM27686.1"/>
    </source>
</evidence>
<feature type="domain" description="Response regulatory" evidence="6">
    <location>
        <begin position="3"/>
        <end position="119"/>
    </location>
</feature>
<dbReference type="SMART" id="SM00448">
    <property type="entry name" value="REC"/>
    <property type="match status" value="1"/>
</dbReference>
<dbReference type="InterPro" id="IPR039420">
    <property type="entry name" value="WalR-like"/>
</dbReference>
<evidence type="ECO:0000256" key="2">
    <source>
        <dbReference type="ARBA" id="ARBA00023012"/>
    </source>
</evidence>
<feature type="domain" description="OmpR/PhoB-type" evidence="7">
    <location>
        <begin position="132"/>
        <end position="228"/>
    </location>
</feature>
<dbReference type="PROSITE" id="PS51755">
    <property type="entry name" value="OMPR_PHOB"/>
    <property type="match status" value="1"/>
</dbReference>
<dbReference type="EMBL" id="VSSQ01005060">
    <property type="protein sequence ID" value="MPM27686.1"/>
    <property type="molecule type" value="Genomic_DNA"/>
</dbReference>
<dbReference type="Gene3D" id="1.10.10.10">
    <property type="entry name" value="Winged helix-like DNA-binding domain superfamily/Winged helix DNA-binding domain"/>
    <property type="match status" value="1"/>
</dbReference>
<comment type="caution">
    <text evidence="8">The sequence shown here is derived from an EMBL/GenBank/DDBJ whole genome shotgun (WGS) entry which is preliminary data.</text>
</comment>
<evidence type="ECO:0000256" key="4">
    <source>
        <dbReference type="ARBA" id="ARBA00023125"/>
    </source>
</evidence>
<dbReference type="GO" id="GO:0000156">
    <property type="term" value="F:phosphorelay response regulator activity"/>
    <property type="evidence" value="ECO:0007669"/>
    <property type="project" value="TreeGrafter"/>
</dbReference>
<gene>
    <name evidence="8" type="primary">walR_38</name>
    <name evidence="8" type="ORF">SDC9_74199</name>
</gene>
<dbReference type="PROSITE" id="PS50110">
    <property type="entry name" value="RESPONSE_REGULATORY"/>
    <property type="match status" value="1"/>
</dbReference>
<protein>
    <submittedName>
        <fullName evidence="8">Transcriptional regulatory protein WalR</fullName>
    </submittedName>
</protein>
<dbReference type="InterPro" id="IPR016032">
    <property type="entry name" value="Sig_transdc_resp-reg_C-effctor"/>
</dbReference>
<dbReference type="InterPro" id="IPR001789">
    <property type="entry name" value="Sig_transdc_resp-reg_receiver"/>
</dbReference>
<keyword evidence="1" id="KW-0597">Phosphoprotein</keyword>
<dbReference type="SMART" id="SM00862">
    <property type="entry name" value="Trans_reg_C"/>
    <property type="match status" value="1"/>
</dbReference>
<dbReference type="PANTHER" id="PTHR48111">
    <property type="entry name" value="REGULATOR OF RPOS"/>
    <property type="match status" value="1"/>
</dbReference>
<evidence type="ECO:0000256" key="1">
    <source>
        <dbReference type="ARBA" id="ARBA00022553"/>
    </source>
</evidence>
<keyword evidence="5" id="KW-0804">Transcription</keyword>
<keyword evidence="3" id="KW-0805">Transcription regulation</keyword>
<evidence type="ECO:0000259" key="6">
    <source>
        <dbReference type="PROSITE" id="PS50110"/>
    </source>
</evidence>
<evidence type="ECO:0000256" key="3">
    <source>
        <dbReference type="ARBA" id="ARBA00023015"/>
    </source>
</evidence>
<dbReference type="PANTHER" id="PTHR48111:SF1">
    <property type="entry name" value="TWO-COMPONENT RESPONSE REGULATOR ORR33"/>
    <property type="match status" value="1"/>
</dbReference>
<dbReference type="GO" id="GO:0005829">
    <property type="term" value="C:cytosol"/>
    <property type="evidence" value="ECO:0007669"/>
    <property type="project" value="TreeGrafter"/>
</dbReference>
<dbReference type="SUPFAM" id="SSF46894">
    <property type="entry name" value="C-terminal effector domain of the bipartite response regulators"/>
    <property type="match status" value="1"/>
</dbReference>
<dbReference type="InterPro" id="IPR011006">
    <property type="entry name" value="CheY-like_superfamily"/>
</dbReference>
<keyword evidence="2" id="KW-0902">Two-component regulatory system</keyword>
<organism evidence="8">
    <name type="scientific">bioreactor metagenome</name>
    <dbReference type="NCBI Taxonomy" id="1076179"/>
    <lineage>
        <taxon>unclassified sequences</taxon>
        <taxon>metagenomes</taxon>
        <taxon>ecological metagenomes</taxon>
    </lineage>
</organism>
<sequence>MALIYIVEDDANICEIESIALSNSGHTSETFENARSFYDKMSVNKPDIIILDIMLPDEDGLEILRKIRAKSDTRRIPVILISAKSTEIDKVRGLEMGADDYLTKPFGVMELIARVKALLRRTEEERRITGREKYIHMGDIFIDDVRRVVYVADEKCELTYKEYELLKLLILNEGIVLTRDIIMDKVWGVEFESESRTVDMHIKTLRQKLGESGNMIKTVRNVGYVAEL</sequence>
<dbReference type="GO" id="GO:0006355">
    <property type="term" value="P:regulation of DNA-templated transcription"/>
    <property type="evidence" value="ECO:0007669"/>
    <property type="project" value="InterPro"/>
</dbReference>
<dbReference type="Pfam" id="PF00072">
    <property type="entry name" value="Response_reg"/>
    <property type="match status" value="1"/>
</dbReference>
<dbReference type="AlphaFoldDB" id="A0A644YGR1"/>
<name>A0A644YGR1_9ZZZZ</name>
<reference evidence="8" key="1">
    <citation type="submission" date="2019-08" db="EMBL/GenBank/DDBJ databases">
        <authorList>
            <person name="Kucharzyk K."/>
            <person name="Murdoch R.W."/>
            <person name="Higgins S."/>
            <person name="Loffler F."/>
        </authorList>
    </citation>
    <scope>NUCLEOTIDE SEQUENCE</scope>
</reference>
<keyword evidence="4" id="KW-0238">DNA-binding</keyword>
<dbReference type="CDD" id="cd00383">
    <property type="entry name" value="trans_reg_C"/>
    <property type="match status" value="1"/>
</dbReference>
<dbReference type="Gene3D" id="3.40.50.2300">
    <property type="match status" value="1"/>
</dbReference>
<evidence type="ECO:0000256" key="5">
    <source>
        <dbReference type="ARBA" id="ARBA00023163"/>
    </source>
</evidence>
<accession>A0A644YGR1</accession>